<name>A0ABD1EN73_HYPHA</name>
<dbReference type="Proteomes" id="UP001566132">
    <property type="component" value="Unassembled WGS sequence"/>
</dbReference>
<sequence length="338" mass="40035">MSITFKSVASISRREDRSVFRPLKKIYKNKCFEYSKIPVREDDFPPLRKIYSQESFHLHSTYSRRNFSNGDFLGKCCDRSFEEMRWSHYLHNNTTNYNLTYSKCLGTKSNNKKKQDINYCEKTNVNIVKPSLNNERMKKSLDEFNFLLEDKKQKKDKDINNLNKEDPKPLIALKSLTNYHEEIKSLYLSSQKVSCPSQKKTNFLPRFVETPVRSIKGRSVLTINQPINFQRNIQIEYMKDTTSKENNQQFISLEGTQRNPLRFQELVKVKNCYLKENLSRQFECQLTLNSISPFFDESNLHADFFDYSVSRTNQLRPVVRRKKDFKARFSPYSRGGAF</sequence>
<protein>
    <submittedName>
        <fullName evidence="1">Uncharacterized protein</fullName>
    </submittedName>
</protein>
<evidence type="ECO:0000313" key="1">
    <source>
        <dbReference type="EMBL" id="KAL1497950.1"/>
    </source>
</evidence>
<dbReference type="EMBL" id="JBDJPC010000006">
    <property type="protein sequence ID" value="KAL1497950.1"/>
    <property type="molecule type" value="Genomic_DNA"/>
</dbReference>
<gene>
    <name evidence="1" type="ORF">ABEB36_008829</name>
</gene>
<organism evidence="1 2">
    <name type="scientific">Hypothenemus hampei</name>
    <name type="common">Coffee berry borer</name>
    <dbReference type="NCBI Taxonomy" id="57062"/>
    <lineage>
        <taxon>Eukaryota</taxon>
        <taxon>Metazoa</taxon>
        <taxon>Ecdysozoa</taxon>
        <taxon>Arthropoda</taxon>
        <taxon>Hexapoda</taxon>
        <taxon>Insecta</taxon>
        <taxon>Pterygota</taxon>
        <taxon>Neoptera</taxon>
        <taxon>Endopterygota</taxon>
        <taxon>Coleoptera</taxon>
        <taxon>Polyphaga</taxon>
        <taxon>Cucujiformia</taxon>
        <taxon>Curculionidae</taxon>
        <taxon>Scolytinae</taxon>
        <taxon>Hypothenemus</taxon>
    </lineage>
</organism>
<keyword evidence="2" id="KW-1185">Reference proteome</keyword>
<dbReference type="AlphaFoldDB" id="A0ABD1EN73"/>
<reference evidence="1 2" key="1">
    <citation type="submission" date="2024-05" db="EMBL/GenBank/DDBJ databases">
        <title>Genetic variation in Jamaican populations of the coffee berry borer (Hypothenemus hampei).</title>
        <authorList>
            <person name="Errbii M."/>
            <person name="Myrie A."/>
        </authorList>
    </citation>
    <scope>NUCLEOTIDE SEQUENCE [LARGE SCALE GENOMIC DNA]</scope>
    <source>
        <strain evidence="1">JA-Hopewell-2020-01-JO</strain>
        <tissue evidence="1">Whole body</tissue>
    </source>
</reference>
<proteinExistence type="predicted"/>
<evidence type="ECO:0000313" key="2">
    <source>
        <dbReference type="Proteomes" id="UP001566132"/>
    </source>
</evidence>
<accession>A0ABD1EN73</accession>
<comment type="caution">
    <text evidence="1">The sequence shown here is derived from an EMBL/GenBank/DDBJ whole genome shotgun (WGS) entry which is preliminary data.</text>
</comment>